<feature type="region of interest" description="Disordered" evidence="1">
    <location>
        <begin position="71"/>
        <end position="93"/>
    </location>
</feature>
<dbReference type="Proteomes" id="UP001530377">
    <property type="component" value="Unassembled WGS sequence"/>
</dbReference>
<accession>A0ABD3RCI5</accession>
<comment type="caution">
    <text evidence="2">The sequence shown here is derived from an EMBL/GenBank/DDBJ whole genome shotgun (WGS) entry which is preliminary data.</text>
</comment>
<gene>
    <name evidence="2" type="ORF">ACHAXA_008498</name>
</gene>
<name>A0ABD3RCI5_9STRA</name>
<evidence type="ECO:0008006" key="4">
    <source>
        <dbReference type="Google" id="ProtNLM"/>
    </source>
</evidence>
<proteinExistence type="predicted"/>
<feature type="region of interest" description="Disordered" evidence="1">
    <location>
        <begin position="356"/>
        <end position="377"/>
    </location>
</feature>
<evidence type="ECO:0000313" key="3">
    <source>
        <dbReference type="Proteomes" id="UP001530377"/>
    </source>
</evidence>
<feature type="region of interest" description="Disordered" evidence="1">
    <location>
        <begin position="572"/>
        <end position="593"/>
    </location>
</feature>
<reference evidence="2 3" key="1">
    <citation type="submission" date="2024-10" db="EMBL/GenBank/DDBJ databases">
        <title>Updated reference genomes for cyclostephanoid diatoms.</title>
        <authorList>
            <person name="Roberts W.R."/>
            <person name="Alverson A.J."/>
        </authorList>
    </citation>
    <scope>NUCLEOTIDE SEQUENCE [LARGE SCALE GENOMIC DNA]</scope>
    <source>
        <strain evidence="2 3">AJA228-03</strain>
    </source>
</reference>
<keyword evidence="3" id="KW-1185">Reference proteome</keyword>
<dbReference type="EMBL" id="JALLPB020000309">
    <property type="protein sequence ID" value="KAL3810725.1"/>
    <property type="molecule type" value="Genomic_DNA"/>
</dbReference>
<organism evidence="2 3">
    <name type="scientific">Cyclostephanos tholiformis</name>
    <dbReference type="NCBI Taxonomy" id="382380"/>
    <lineage>
        <taxon>Eukaryota</taxon>
        <taxon>Sar</taxon>
        <taxon>Stramenopiles</taxon>
        <taxon>Ochrophyta</taxon>
        <taxon>Bacillariophyta</taxon>
        <taxon>Coscinodiscophyceae</taxon>
        <taxon>Thalassiosirophycidae</taxon>
        <taxon>Stephanodiscales</taxon>
        <taxon>Stephanodiscaceae</taxon>
        <taxon>Cyclostephanos</taxon>
    </lineage>
</organism>
<evidence type="ECO:0000256" key="1">
    <source>
        <dbReference type="SAM" id="MobiDB-lite"/>
    </source>
</evidence>
<evidence type="ECO:0000313" key="2">
    <source>
        <dbReference type="EMBL" id="KAL3810725.1"/>
    </source>
</evidence>
<protein>
    <recommendedName>
        <fullName evidence="4">HECT-type E3 ubiquitin transferase</fullName>
    </recommendedName>
</protein>
<sequence length="2128" mass="232291">MQRQVASECLFFIAYHTQLEISEVASLIDLIRDLTNGSTSDDGLPILEPWSDDFVPSPHVEAKDLMLMSSPWERQQQQQQQQQQQWQQSPGGTYWNDYYPPGGPLLPPLPPKRRDAGEWEDDLVASLWRFGRPQLLQCVSSLIMSVVCAFDVRHVLVDRKIHGPNDFGIGNALLPPPGGGGATTTTIADLLPVHRRLDPDGESAVEENWRRRDVWGLLLVPYALLLRDYQHSALPPSPALRVGGVMDVRGTYTQCLTVASQLKSLTFARLTLLPSLSSSLSDRVGGGYCSPSSSSSIYDFYLSTLSEFTAQYVDALGATGNFPITRREWLDEETNSAQSEWMEKEQARQFGEWTGQTPEEVNDDDDDAHGGGPKAANVMDRPDCLEDVFALVSSVCEAYPAGSGAFWYVVEKQEDGEGEVADALSTAILAPSRALQTLDLRQSDNDSSLCVYLTFLASLALADSVDGGLTTGGDGAAMVHSYLSGNRAINPHSTDLRIHFLWNTIISSIRWYAENLSPSDDEGLVTPAEGTNKSAKIRLSSNSDIDESSSSYYYGVGGGGVAAGGSSFNADGDASSPLSERRSSPSTAGVSTKMELDELGRNTLMALLCLVANVTSKCHAARVFVLGIQLPASDSTESGGFGYHDGSLEILFSLLTITSLPPEIMGMTFVAIANLLQPSEACTGATLADSRPNLSESDASAAEQNNVSIAGARRAWELMEMCQFVPIKLLSQYSSNAAGAGSMPVSSLSNFTIQKSIQSSSSVNDLPSSIFPKSTDYGMIYQFEHVEAKLGQYHATEGFLFLLSTLIKVVGCPSTLGSQWRLRPGCAPYVEYVTDFVLPRSVGVDKNVQPVYFATVSDECRLMVRALEVIEAVIVRYVVPTSSTTAFNMDVVKVQYLANVKKAKEDMGLAAITSDLFLNPDNLDEEGINSAFEDFRTAYLPPQEVAALWSNSPGSNEMLEASFGNQVPLPKTPGFAILCNLLSSNRGIIFQIILKLLSQNGGSQNIGEYCDRMHSRSLAKSLFRETPPNLVCAREFAIAKAQAEQNIISGKACQKKLTTLQQTLIQSLNPLLRLSYYENSCIGTDDDCVNKSHGAMSNDALLWRERTLLLSLRILCAAAAREEAFIDALKKAGPPISIVPTLNFQGPIHGSFAHRFVHEEKVNVSRLSQLLMRGPLAGHDGRHNSPEILPIITQFVGYYACSLSNHQIIARCAFSIVSYITHTLPHADCMHSLLGSHDEYGFRLANAFSKGLSYNPLGEASPSAPFNIQDAILDLILSNINIFNSASNNVNISIIMLGLSGESKHNCLEVVLDLIANCDFVLDPRTSKTATKCFALIYKVCELGSIHVLSSNVRRQQALFMEKLRRTKFWHTQVVRYLGTRGSRQSIFREVSSTYSLEYGHDTECSKRANDFLHSISYLLKGLAVELRFLMEHQIQSSAIATGGMTSSTCTLNNELKSLLDCRSGQPNSLLLTMLIDMPLGQSSNERLHMIEAPSSEALKKSSKKLTDPVDACVGYEIIDIERLFCHFESGGKSISFEKAREWASAWNGFVGRVCAFSHIAQAWSDVVRAALLCSPLVNHMDEPQTNYFMSTRAIIDILCTILSRLLNPSHLDALCHCCTYHPAEHVIAASIEAECAMPLSIAALGLVELLIESTRHVETSAAYDGVIGFSIAEEDVARVCLLIMGAISSCSESSAGMSPNDERAAVMSCALTRMLLYSEDAAYCVFARDNLTMSNINVNAVAHLFRLSTALVFDDDERYGDAHQANNGAIACATRAGLIALFGHLKTYEGVEAAEAFCSKIFALEEVAVATTKLLRMITYEDNDASFLLRQMALFHDGVVLLAKAGVTSKLLEFAKIYLQSERSFLASHLGTDGTARLKPPSLLKGQLSLLNGLLVSPLTNSDRVALAIDSLQLVKIYSGIFDQLTQRFPADIDLTTTFVEALQLTYTSLEEGSGTTTFGGNLLDLDEPLSNLERSVLRITCQLSAFPFPSRLLPPLPMELMNVEATYASQMKNLAINTGNEKSWWDDIPENATKVGQSLPAPPTGSFNLSSQEKFSSYHYGTDSSWSERNYEYAMSSGRCLEVSISILISRANVVIQRGLSTFSIDAVAIAKGICRCSDASRVRIR</sequence>
<feature type="compositionally biased region" description="Low complexity" evidence="1">
    <location>
        <begin position="75"/>
        <end position="88"/>
    </location>
</feature>